<evidence type="ECO:0000256" key="7">
    <source>
        <dbReference type="PROSITE-ProRule" id="PRU00277"/>
    </source>
</evidence>
<dbReference type="EC" id="5.2.1.8" evidence="2 7"/>
<dbReference type="Pfam" id="PF00254">
    <property type="entry name" value="FKBP_C"/>
    <property type="match status" value="1"/>
</dbReference>
<evidence type="ECO:0000256" key="3">
    <source>
        <dbReference type="ARBA" id="ARBA00022737"/>
    </source>
</evidence>
<proteinExistence type="predicted"/>
<dbReference type="SUPFAM" id="SSF48452">
    <property type="entry name" value="TPR-like"/>
    <property type="match status" value="1"/>
</dbReference>
<dbReference type="PROSITE" id="PS50059">
    <property type="entry name" value="FKBP_PPIASE"/>
    <property type="match status" value="1"/>
</dbReference>
<gene>
    <name evidence="11" type="ORF">SMN809_LOCUS818</name>
</gene>
<dbReference type="SMART" id="SM00028">
    <property type="entry name" value="TPR"/>
    <property type="match status" value="2"/>
</dbReference>
<keyword evidence="6 7" id="KW-0413">Isomerase</keyword>
<dbReference type="Gene3D" id="3.10.50.40">
    <property type="match status" value="2"/>
</dbReference>
<accession>A0A8S2J5Q4</accession>
<feature type="compositionally biased region" description="Polar residues" evidence="9">
    <location>
        <begin position="482"/>
        <end position="512"/>
    </location>
</feature>
<dbReference type="PANTHER" id="PTHR46512:SF9">
    <property type="entry name" value="PEPTIDYLPROLYL ISOMERASE"/>
    <property type="match status" value="1"/>
</dbReference>
<dbReference type="InterPro" id="IPR001179">
    <property type="entry name" value="PPIase_FKBP_dom"/>
</dbReference>
<dbReference type="GO" id="GO:0003755">
    <property type="term" value="F:peptidyl-prolyl cis-trans isomerase activity"/>
    <property type="evidence" value="ECO:0007669"/>
    <property type="project" value="UniProtKB-KW"/>
</dbReference>
<dbReference type="PROSITE" id="PS50005">
    <property type="entry name" value="TPR"/>
    <property type="match status" value="2"/>
</dbReference>
<evidence type="ECO:0000259" key="10">
    <source>
        <dbReference type="PROSITE" id="PS50059"/>
    </source>
</evidence>
<keyword evidence="3" id="KW-0677">Repeat</keyword>
<dbReference type="InterPro" id="IPR046357">
    <property type="entry name" value="PPIase_dom_sf"/>
</dbReference>
<feature type="repeat" description="TPR" evidence="8">
    <location>
        <begin position="316"/>
        <end position="349"/>
    </location>
</feature>
<evidence type="ECO:0000256" key="9">
    <source>
        <dbReference type="SAM" id="MobiDB-lite"/>
    </source>
</evidence>
<keyword evidence="5 7" id="KW-0697">Rotamase</keyword>
<feature type="domain" description="PPIase FKBP-type" evidence="10">
    <location>
        <begin position="41"/>
        <end position="129"/>
    </location>
</feature>
<name>A0A8S2J5Q4_9BILA</name>
<evidence type="ECO:0000256" key="5">
    <source>
        <dbReference type="ARBA" id="ARBA00023110"/>
    </source>
</evidence>
<sequence>MTSKNPEQTEFQGEDISPSKDGYIFKEILREGTGDELPMFDDKVTVHYISRRLDEVEFDNSRQRDRPFSFSLGQGEVIKSWDIGIATMKRGELARFTSKPKYAFGQKGHSDKVGPNTIVVFEVELIDFGGKDFSPEQDGSIRRRMIKAGEGNLRPNEGATIEMMLKGMYNDQILEERTSTFILGEGCEENIPAGSPWSLFYFSVEVCAFKMTTGEHCKLFLKSKGLVGLEKFNIPSDATVEYELKLIKVERVKDKRPDTDDEKLAESEILKTRADQLLKGSHYEVAIKKYKKIYEYLLSAIFSHDSDRQRCKYLKIASQSNLALCYMKMNNYDDAKRTCNRALAFDDKNEKCIFRRGQCHLAMRFYDRAIQDFETVLKLNPLNAAAKQQIQICEQQIKAHEVEEKQIYKKIFHKSPQANASNKIELVQIGCGPSETVAVTHPTVSTSIINGQSKQASDESLQNDLNKRTSTTSHTSKKIRMNSATSINSTTKRVASASSRTTTIDLESSTGGKKSRRPSLPLYDDANYDLVIIWVDPHIIDSEKTYVNSLIKFRRITDAVFTFDEFEQCISFLDHIYEKTAFLIVSDSVVEQFLPLVIGEPHLDFIYILNQTKRKIKLINIWKKR</sequence>
<dbReference type="InterPro" id="IPR050754">
    <property type="entry name" value="FKBP4/5/8-like"/>
</dbReference>
<evidence type="ECO:0000313" key="12">
    <source>
        <dbReference type="Proteomes" id="UP000676336"/>
    </source>
</evidence>
<comment type="caution">
    <text evidence="11">The sequence shown here is derived from an EMBL/GenBank/DDBJ whole genome shotgun (WGS) entry which is preliminary data.</text>
</comment>
<feature type="compositionally biased region" description="Polar residues" evidence="9">
    <location>
        <begin position="449"/>
        <end position="464"/>
    </location>
</feature>
<feature type="region of interest" description="Disordered" evidence="9">
    <location>
        <begin position="449"/>
        <end position="517"/>
    </location>
</feature>
<dbReference type="SUPFAM" id="SSF54534">
    <property type="entry name" value="FKBP-like"/>
    <property type="match status" value="2"/>
</dbReference>
<dbReference type="PANTHER" id="PTHR46512">
    <property type="entry name" value="PEPTIDYLPROLYL ISOMERASE"/>
    <property type="match status" value="1"/>
</dbReference>
<dbReference type="AlphaFoldDB" id="A0A8S2J5Q4"/>
<evidence type="ECO:0000256" key="4">
    <source>
        <dbReference type="ARBA" id="ARBA00022803"/>
    </source>
</evidence>
<protein>
    <recommendedName>
        <fullName evidence="2 7">peptidylprolyl isomerase</fullName>
        <ecNumber evidence="2 7">5.2.1.8</ecNumber>
    </recommendedName>
</protein>
<dbReference type="Proteomes" id="UP000676336">
    <property type="component" value="Unassembled WGS sequence"/>
</dbReference>
<evidence type="ECO:0000256" key="2">
    <source>
        <dbReference type="ARBA" id="ARBA00013194"/>
    </source>
</evidence>
<evidence type="ECO:0000256" key="8">
    <source>
        <dbReference type="PROSITE-ProRule" id="PRU00339"/>
    </source>
</evidence>
<dbReference type="Gene3D" id="1.25.40.10">
    <property type="entry name" value="Tetratricopeptide repeat domain"/>
    <property type="match status" value="1"/>
</dbReference>
<evidence type="ECO:0000256" key="6">
    <source>
        <dbReference type="ARBA" id="ARBA00023235"/>
    </source>
</evidence>
<dbReference type="EMBL" id="CAJOBI010000106">
    <property type="protein sequence ID" value="CAF3794466.1"/>
    <property type="molecule type" value="Genomic_DNA"/>
</dbReference>
<dbReference type="InterPro" id="IPR019734">
    <property type="entry name" value="TPR_rpt"/>
</dbReference>
<organism evidence="11 12">
    <name type="scientific">Rotaria magnacalcarata</name>
    <dbReference type="NCBI Taxonomy" id="392030"/>
    <lineage>
        <taxon>Eukaryota</taxon>
        <taxon>Metazoa</taxon>
        <taxon>Spiralia</taxon>
        <taxon>Gnathifera</taxon>
        <taxon>Rotifera</taxon>
        <taxon>Eurotatoria</taxon>
        <taxon>Bdelloidea</taxon>
        <taxon>Philodinida</taxon>
        <taxon>Philodinidae</taxon>
        <taxon>Rotaria</taxon>
    </lineage>
</organism>
<keyword evidence="4 8" id="KW-0802">TPR repeat</keyword>
<evidence type="ECO:0000313" key="11">
    <source>
        <dbReference type="EMBL" id="CAF3794466.1"/>
    </source>
</evidence>
<feature type="repeat" description="TPR" evidence="8">
    <location>
        <begin position="350"/>
        <end position="383"/>
    </location>
</feature>
<evidence type="ECO:0000256" key="1">
    <source>
        <dbReference type="ARBA" id="ARBA00000971"/>
    </source>
</evidence>
<comment type="catalytic activity">
    <reaction evidence="1 7">
        <text>[protein]-peptidylproline (omega=180) = [protein]-peptidylproline (omega=0)</text>
        <dbReference type="Rhea" id="RHEA:16237"/>
        <dbReference type="Rhea" id="RHEA-COMP:10747"/>
        <dbReference type="Rhea" id="RHEA-COMP:10748"/>
        <dbReference type="ChEBI" id="CHEBI:83833"/>
        <dbReference type="ChEBI" id="CHEBI:83834"/>
        <dbReference type="EC" id="5.2.1.8"/>
    </reaction>
</comment>
<dbReference type="Pfam" id="PF13181">
    <property type="entry name" value="TPR_8"/>
    <property type="match status" value="1"/>
</dbReference>
<reference evidence="11" key="1">
    <citation type="submission" date="2021-02" db="EMBL/GenBank/DDBJ databases">
        <authorList>
            <person name="Nowell W R."/>
        </authorList>
    </citation>
    <scope>NUCLEOTIDE SEQUENCE</scope>
</reference>
<dbReference type="InterPro" id="IPR011990">
    <property type="entry name" value="TPR-like_helical_dom_sf"/>
</dbReference>